<dbReference type="Gene3D" id="3.80.10.10">
    <property type="entry name" value="Ribonuclease Inhibitor"/>
    <property type="match status" value="2"/>
</dbReference>
<keyword evidence="7 11" id="KW-0547">Nucleotide-binding</keyword>
<keyword evidence="3" id="KW-0433">Leucine-rich repeat</keyword>
<keyword evidence="6" id="KW-0677">Repeat</keyword>
<dbReference type="Pfam" id="PF13855">
    <property type="entry name" value="LRR_8"/>
    <property type="match status" value="1"/>
</dbReference>
<evidence type="ECO:0000256" key="8">
    <source>
        <dbReference type="ARBA" id="ARBA00022840"/>
    </source>
</evidence>
<sequence length="660" mass="70800">MASRHYSMGSLPLLRILLFFFFSFSLFGDGAPDDLASDRAALLAFRAAVSGVTRRWNASETSPCGWYGVSCSSNRVIELRLPGSYLLGRVPPGTLGNLTALVTLSLRYNLLTGTLPPDFASLAALRSLHLQNNRFSGEIPPVVFALRQLVRLNLGGNSFDGGVPMAFNNLTGLTMLLLDRNRLSGEIPLLRLPRLNQFNVSFNQLNGSIPASLSGLPASSFVRNSLCGRPLVPCPGELSLSPAPSPSRSSNNGLGGGGSKKLSAGAIAGIAIGAAVGFLIVLLLLVLCCRKRERGEAVPKAEGNLQPEAEMALRGKRDIADTAAGPPPVAAAPASVSGGGSGAGRKLVFTGKVQRIYDLENLLRASAEVLGRGTTGTTYKAMLEMGMVVAVKRLRDVILPEKEFHEKMDAIGAMDHPNLVTLQAYYYSKEEKLLVYEVVPNGSLSSTLHGNKMTSRTPLDWETRLGIALGAARGIEFIHLKGSGVSHGNIKSSNIILTKSYEARVSDFGLSSLGSVPMPNQRAAGYRAPEVTDVRKVSQKADVYSFGVLLMELVTGKPPTQAIHNEDGVDLPRWVLSVNREEWSSEVFDLELLRYQNDEEEMVQLLQLAIDCAAQFPDSRPSMSEVVARVEAICSSSCMRNQQQDSTDFNGAGAIIPNGD</sequence>
<dbReference type="Gene3D" id="3.30.200.20">
    <property type="entry name" value="Phosphorylase Kinase, domain 1"/>
    <property type="match status" value="1"/>
</dbReference>
<evidence type="ECO:0000256" key="13">
    <source>
        <dbReference type="SAM" id="SignalP"/>
    </source>
</evidence>
<dbReference type="InterPro" id="IPR032675">
    <property type="entry name" value="LRR_dom_sf"/>
</dbReference>
<dbReference type="InterPro" id="IPR003591">
    <property type="entry name" value="Leu-rich_rpt_typical-subtyp"/>
</dbReference>
<evidence type="ECO:0000256" key="4">
    <source>
        <dbReference type="ARBA" id="ARBA00022692"/>
    </source>
</evidence>
<dbReference type="PANTHER" id="PTHR48010:SF76">
    <property type="entry name" value="INACTIVE RECEPTOR KINASE RLK902-RELATED"/>
    <property type="match status" value="1"/>
</dbReference>
<dbReference type="GO" id="GO:0005886">
    <property type="term" value="C:plasma membrane"/>
    <property type="evidence" value="ECO:0007669"/>
    <property type="project" value="UniProtKB-SubCell"/>
</dbReference>
<keyword evidence="8 11" id="KW-0067">ATP-binding</keyword>
<dbReference type="InterPro" id="IPR011009">
    <property type="entry name" value="Kinase-like_dom_sf"/>
</dbReference>
<dbReference type="GO" id="GO:0005524">
    <property type="term" value="F:ATP binding"/>
    <property type="evidence" value="ECO:0007669"/>
    <property type="project" value="UniProtKB-UniRule"/>
</dbReference>
<keyword evidence="5 13" id="KW-0732">Signal</keyword>
<dbReference type="AlphaFoldDB" id="A0AAQ3QFM2"/>
<feature type="binding site" evidence="11">
    <location>
        <position position="392"/>
    </location>
    <ligand>
        <name>ATP</name>
        <dbReference type="ChEBI" id="CHEBI:30616"/>
    </ligand>
</feature>
<evidence type="ECO:0000256" key="11">
    <source>
        <dbReference type="PROSITE-ProRule" id="PRU10141"/>
    </source>
</evidence>
<dbReference type="SMART" id="SM00369">
    <property type="entry name" value="LRR_TYP"/>
    <property type="match status" value="3"/>
</dbReference>
<dbReference type="PROSITE" id="PS00107">
    <property type="entry name" value="PROTEIN_KINASE_ATP"/>
    <property type="match status" value="1"/>
</dbReference>
<feature type="chain" id="PRO_5042935750" evidence="13">
    <location>
        <begin position="31"/>
        <end position="660"/>
    </location>
</feature>
<dbReference type="FunFam" id="3.80.10.10:FF:000234">
    <property type="entry name" value="Probable inactive receptor kinase RLK902"/>
    <property type="match status" value="1"/>
</dbReference>
<keyword evidence="15" id="KW-0675">Receptor</keyword>
<dbReference type="InterPro" id="IPR017441">
    <property type="entry name" value="Protein_kinase_ATP_BS"/>
</dbReference>
<dbReference type="InterPro" id="IPR001611">
    <property type="entry name" value="Leu-rich_rpt"/>
</dbReference>
<name>A0AAQ3QFM2_9LILI</name>
<dbReference type="Pfam" id="PF00560">
    <property type="entry name" value="LRR_1"/>
    <property type="match status" value="1"/>
</dbReference>
<evidence type="ECO:0000256" key="7">
    <source>
        <dbReference type="ARBA" id="ARBA00022741"/>
    </source>
</evidence>
<keyword evidence="9 12" id="KW-1133">Transmembrane helix</keyword>
<evidence type="ECO:0000256" key="1">
    <source>
        <dbReference type="ARBA" id="ARBA00004162"/>
    </source>
</evidence>
<evidence type="ECO:0000256" key="5">
    <source>
        <dbReference type="ARBA" id="ARBA00022729"/>
    </source>
</evidence>
<evidence type="ECO:0000256" key="12">
    <source>
        <dbReference type="SAM" id="Phobius"/>
    </source>
</evidence>
<evidence type="ECO:0000256" key="3">
    <source>
        <dbReference type="ARBA" id="ARBA00022614"/>
    </source>
</evidence>
<dbReference type="PANTHER" id="PTHR48010">
    <property type="entry name" value="OS05G0588300 PROTEIN"/>
    <property type="match status" value="1"/>
</dbReference>
<dbReference type="Pfam" id="PF08263">
    <property type="entry name" value="LRRNT_2"/>
    <property type="match status" value="1"/>
</dbReference>
<evidence type="ECO:0000256" key="9">
    <source>
        <dbReference type="ARBA" id="ARBA00022989"/>
    </source>
</evidence>
<reference evidence="15 16" key="1">
    <citation type="submission" date="2023-10" db="EMBL/GenBank/DDBJ databases">
        <title>Chromosome-scale genome assembly provides insights into flower coloration mechanisms of Canna indica.</title>
        <authorList>
            <person name="Li C."/>
        </authorList>
    </citation>
    <scope>NUCLEOTIDE SEQUENCE [LARGE SCALE GENOMIC DNA]</scope>
    <source>
        <tissue evidence="15">Flower</tissue>
    </source>
</reference>
<protein>
    <submittedName>
        <fullName evidence="15">Inactive receptor kinase</fullName>
    </submittedName>
</protein>
<comment type="subcellular location">
    <subcellularLocation>
        <location evidence="1">Cell membrane</location>
        <topology evidence="1">Single-pass membrane protein</topology>
    </subcellularLocation>
</comment>
<evidence type="ECO:0000256" key="2">
    <source>
        <dbReference type="ARBA" id="ARBA00022553"/>
    </source>
</evidence>
<gene>
    <name evidence="15" type="ORF">Cni_G15334</name>
</gene>
<evidence type="ECO:0000259" key="14">
    <source>
        <dbReference type="PROSITE" id="PS50011"/>
    </source>
</evidence>
<keyword evidence="15" id="KW-0418">Kinase</keyword>
<dbReference type="GO" id="GO:0004672">
    <property type="term" value="F:protein kinase activity"/>
    <property type="evidence" value="ECO:0007669"/>
    <property type="project" value="InterPro"/>
</dbReference>
<dbReference type="Gene3D" id="1.10.510.10">
    <property type="entry name" value="Transferase(Phosphotransferase) domain 1"/>
    <property type="match status" value="1"/>
</dbReference>
<dbReference type="SUPFAM" id="SSF56112">
    <property type="entry name" value="Protein kinase-like (PK-like)"/>
    <property type="match status" value="1"/>
</dbReference>
<keyword evidence="16" id="KW-1185">Reference proteome</keyword>
<dbReference type="EMBL" id="CP136894">
    <property type="protein sequence ID" value="WOL06600.1"/>
    <property type="molecule type" value="Genomic_DNA"/>
</dbReference>
<dbReference type="InterPro" id="IPR050994">
    <property type="entry name" value="At_inactive_RLKs"/>
</dbReference>
<dbReference type="InterPro" id="IPR013210">
    <property type="entry name" value="LRR_N_plant-typ"/>
</dbReference>
<evidence type="ECO:0000256" key="10">
    <source>
        <dbReference type="ARBA" id="ARBA00023136"/>
    </source>
</evidence>
<dbReference type="FunFam" id="1.10.510.10:FF:000095">
    <property type="entry name" value="protein STRUBBELIG-RECEPTOR FAMILY 8"/>
    <property type="match status" value="1"/>
</dbReference>
<accession>A0AAQ3QFM2</accession>
<keyword evidence="4 12" id="KW-0812">Transmembrane</keyword>
<evidence type="ECO:0000313" key="16">
    <source>
        <dbReference type="Proteomes" id="UP001327560"/>
    </source>
</evidence>
<evidence type="ECO:0000313" key="15">
    <source>
        <dbReference type="EMBL" id="WOL06600.1"/>
    </source>
</evidence>
<keyword evidence="2" id="KW-0597">Phosphoprotein</keyword>
<dbReference type="PROSITE" id="PS50011">
    <property type="entry name" value="PROTEIN_KINASE_DOM"/>
    <property type="match status" value="1"/>
</dbReference>
<keyword evidence="15" id="KW-0808">Transferase</keyword>
<dbReference type="Proteomes" id="UP001327560">
    <property type="component" value="Chromosome 5"/>
</dbReference>
<feature type="domain" description="Protein kinase" evidence="14">
    <location>
        <begin position="364"/>
        <end position="633"/>
    </location>
</feature>
<proteinExistence type="predicted"/>
<feature type="transmembrane region" description="Helical" evidence="12">
    <location>
        <begin position="266"/>
        <end position="287"/>
    </location>
</feature>
<feature type="signal peptide" evidence="13">
    <location>
        <begin position="1"/>
        <end position="30"/>
    </location>
</feature>
<dbReference type="Pfam" id="PF07714">
    <property type="entry name" value="PK_Tyr_Ser-Thr"/>
    <property type="match status" value="1"/>
</dbReference>
<dbReference type="SUPFAM" id="SSF52058">
    <property type="entry name" value="L domain-like"/>
    <property type="match status" value="1"/>
</dbReference>
<dbReference type="FunFam" id="3.30.200.20:FF:000307">
    <property type="entry name" value="pollen receptor-like kinase 1"/>
    <property type="match status" value="1"/>
</dbReference>
<keyword evidence="10 12" id="KW-0472">Membrane</keyword>
<dbReference type="InterPro" id="IPR001245">
    <property type="entry name" value="Ser-Thr/Tyr_kinase_cat_dom"/>
</dbReference>
<organism evidence="15 16">
    <name type="scientific">Canna indica</name>
    <name type="common">Indian-shot</name>
    <dbReference type="NCBI Taxonomy" id="4628"/>
    <lineage>
        <taxon>Eukaryota</taxon>
        <taxon>Viridiplantae</taxon>
        <taxon>Streptophyta</taxon>
        <taxon>Embryophyta</taxon>
        <taxon>Tracheophyta</taxon>
        <taxon>Spermatophyta</taxon>
        <taxon>Magnoliopsida</taxon>
        <taxon>Liliopsida</taxon>
        <taxon>Zingiberales</taxon>
        <taxon>Cannaceae</taxon>
        <taxon>Canna</taxon>
    </lineage>
</organism>
<evidence type="ECO:0000256" key="6">
    <source>
        <dbReference type="ARBA" id="ARBA00022737"/>
    </source>
</evidence>
<dbReference type="InterPro" id="IPR000719">
    <property type="entry name" value="Prot_kinase_dom"/>
</dbReference>